<evidence type="ECO:0000256" key="4">
    <source>
        <dbReference type="ARBA" id="ARBA00022801"/>
    </source>
</evidence>
<dbReference type="Pfam" id="PF00883">
    <property type="entry name" value="Peptidase_M17"/>
    <property type="match status" value="1"/>
</dbReference>
<dbReference type="GO" id="GO:0070006">
    <property type="term" value="F:metalloaminopeptidase activity"/>
    <property type="evidence" value="ECO:0007669"/>
    <property type="project" value="InterPro"/>
</dbReference>
<feature type="compositionally biased region" description="Low complexity" evidence="9">
    <location>
        <begin position="1"/>
        <end position="27"/>
    </location>
</feature>
<dbReference type="EMBL" id="BJWG01000010">
    <property type="protein sequence ID" value="GEL95694.1"/>
    <property type="molecule type" value="Genomic_DNA"/>
</dbReference>
<dbReference type="Gene3D" id="3.40.220.10">
    <property type="entry name" value="Leucine Aminopeptidase, subunit E, domain 1"/>
    <property type="match status" value="1"/>
</dbReference>
<evidence type="ECO:0000256" key="2">
    <source>
        <dbReference type="ARBA" id="ARBA00022438"/>
    </source>
</evidence>
<dbReference type="InterPro" id="IPR000819">
    <property type="entry name" value="Peptidase_M17_C"/>
</dbReference>
<keyword evidence="12" id="KW-1185">Reference proteome</keyword>
<protein>
    <recommendedName>
        <fullName evidence="7">Probable cytosol aminopeptidase</fullName>
    </recommendedName>
    <alternativeName>
        <fullName evidence="8">Leucine aminopeptidase</fullName>
    </alternativeName>
    <alternativeName>
        <fullName evidence="5">Leucyl aminopeptidase</fullName>
    </alternativeName>
</protein>
<evidence type="ECO:0000256" key="1">
    <source>
        <dbReference type="ARBA" id="ARBA00009528"/>
    </source>
</evidence>
<dbReference type="SUPFAM" id="SSF52949">
    <property type="entry name" value="Macro domain-like"/>
    <property type="match status" value="1"/>
</dbReference>
<dbReference type="Pfam" id="PF02789">
    <property type="entry name" value="Peptidase_M17_N"/>
    <property type="match status" value="1"/>
</dbReference>
<keyword evidence="3" id="KW-0645">Protease</keyword>
<keyword evidence="2" id="KW-0031">Aminopeptidase</keyword>
<feature type="region of interest" description="Disordered" evidence="9">
    <location>
        <begin position="1"/>
        <end position="33"/>
    </location>
</feature>
<dbReference type="GO" id="GO:0006508">
    <property type="term" value="P:proteolysis"/>
    <property type="evidence" value="ECO:0007669"/>
    <property type="project" value="UniProtKB-KW"/>
</dbReference>
<dbReference type="OrthoDB" id="9809354at2"/>
<dbReference type="PANTHER" id="PTHR11963:SF23">
    <property type="entry name" value="CYTOSOL AMINOPEPTIDASE"/>
    <property type="match status" value="1"/>
</dbReference>
<evidence type="ECO:0000313" key="12">
    <source>
        <dbReference type="Proteomes" id="UP000321720"/>
    </source>
</evidence>
<evidence type="ECO:0000256" key="6">
    <source>
        <dbReference type="ARBA" id="ARBA00049972"/>
    </source>
</evidence>
<name>A0A511JCI9_9CELL</name>
<organism evidence="11 12">
    <name type="scientific">Cellulomonas composti</name>
    <dbReference type="NCBI Taxonomy" id="266130"/>
    <lineage>
        <taxon>Bacteria</taxon>
        <taxon>Bacillati</taxon>
        <taxon>Actinomycetota</taxon>
        <taxon>Actinomycetes</taxon>
        <taxon>Micrococcales</taxon>
        <taxon>Cellulomonadaceae</taxon>
        <taxon>Cellulomonas</taxon>
    </lineage>
</organism>
<feature type="domain" description="Cytosol aminopeptidase" evidence="10">
    <location>
        <begin position="398"/>
        <end position="405"/>
    </location>
</feature>
<dbReference type="GO" id="GO:0005737">
    <property type="term" value="C:cytoplasm"/>
    <property type="evidence" value="ECO:0007669"/>
    <property type="project" value="InterPro"/>
</dbReference>
<accession>A0A511JCI9</accession>
<evidence type="ECO:0000256" key="8">
    <source>
        <dbReference type="ARBA" id="ARBA00050061"/>
    </source>
</evidence>
<comment type="function">
    <text evidence="6">Presumably involved in the processing and regular turnover of intracellular proteins. Catalyzes the removal of unsubstituted N-terminal amino acids from various peptides.</text>
</comment>
<dbReference type="InterPro" id="IPR043472">
    <property type="entry name" value="Macro_dom-like"/>
</dbReference>
<dbReference type="RefSeq" id="WP_146843320.1">
    <property type="nucleotide sequence ID" value="NZ_BJWG01000010.1"/>
</dbReference>
<evidence type="ECO:0000313" key="11">
    <source>
        <dbReference type="EMBL" id="GEL95694.1"/>
    </source>
</evidence>
<evidence type="ECO:0000256" key="9">
    <source>
        <dbReference type="SAM" id="MobiDB-lite"/>
    </source>
</evidence>
<dbReference type="PRINTS" id="PR00481">
    <property type="entry name" value="LAMNOPPTDASE"/>
</dbReference>
<dbReference type="GO" id="GO:0030145">
    <property type="term" value="F:manganese ion binding"/>
    <property type="evidence" value="ECO:0007669"/>
    <property type="project" value="InterPro"/>
</dbReference>
<comment type="caution">
    <text evidence="11">The sequence shown here is derived from an EMBL/GenBank/DDBJ whole genome shotgun (WGS) entry which is preliminary data.</text>
</comment>
<dbReference type="PROSITE" id="PS00631">
    <property type="entry name" value="CYTOSOL_AP"/>
    <property type="match status" value="1"/>
</dbReference>
<dbReference type="Proteomes" id="UP000321720">
    <property type="component" value="Unassembled WGS sequence"/>
</dbReference>
<dbReference type="InterPro" id="IPR011356">
    <property type="entry name" value="Leucine_aapep/pepB"/>
</dbReference>
<dbReference type="Gene3D" id="3.40.630.10">
    <property type="entry name" value="Zn peptidases"/>
    <property type="match status" value="1"/>
</dbReference>
<evidence type="ECO:0000256" key="5">
    <source>
        <dbReference type="ARBA" id="ARBA00033172"/>
    </source>
</evidence>
<dbReference type="SUPFAM" id="SSF53187">
    <property type="entry name" value="Zn-dependent exopeptidases"/>
    <property type="match status" value="1"/>
</dbReference>
<evidence type="ECO:0000256" key="7">
    <source>
        <dbReference type="ARBA" id="ARBA00050021"/>
    </source>
</evidence>
<evidence type="ECO:0000256" key="3">
    <source>
        <dbReference type="ARBA" id="ARBA00022670"/>
    </source>
</evidence>
<keyword evidence="4" id="KW-0378">Hydrolase</keyword>
<dbReference type="AlphaFoldDB" id="A0A511JCI9"/>
<evidence type="ECO:0000259" key="10">
    <source>
        <dbReference type="PROSITE" id="PS00631"/>
    </source>
</evidence>
<comment type="similarity">
    <text evidence="1">Belongs to the peptidase M17 family.</text>
</comment>
<reference evidence="11 12" key="1">
    <citation type="submission" date="2019-07" db="EMBL/GenBank/DDBJ databases">
        <title>Whole genome shotgun sequence of Cellulomonas composti NBRC 100758.</title>
        <authorList>
            <person name="Hosoyama A."/>
            <person name="Uohara A."/>
            <person name="Ohji S."/>
            <person name="Ichikawa N."/>
        </authorList>
    </citation>
    <scope>NUCLEOTIDE SEQUENCE [LARGE SCALE GENOMIC DNA]</scope>
    <source>
        <strain evidence="11 12">NBRC 100758</strain>
    </source>
</reference>
<sequence length="553" mass="56304">MAPAGRRTSSTARGSSRSAAPAAPGRSLGVIGRTPPSVTLSGGAIASTPLLLESDVDAVAVQIAPPVEGDEGPQPRRGAASLAARYGIDLAEIAERAGLTGAAGEAYVLQLPFPAGSRVTLPWAGLPPRVVLVGIGTGSRTDLRRAGAALARAVRGLGRVVTTLGDDAGQSASQSAHAARAVTEGYLLAAWTSPTAAARPAVRPAPDLVLLGRDGTRIGAAVAAGCTSAAATWLVRDLATTPSNIKDPAWFADQARRLGTDAGLDVQVLGPRELAAQGFGGILAVGAGSASPPQLVTVSWTPPTFEPGTGRHVVVVGKGITYDTGGLSIKPREAMVPMKTDMTGAAVALATVLGAAEAGVLHRVTAVMPLAENHFGGSSYRPGDVLRMYGGTTVEIANTDAEGRLVLADALAWADATLDPDVLIDVATLTGAASVGLGKQHAALYGTDEKVVAALAEAGEEAGEPAWPMPLVAEYEDAVHSDVADLRHVPATTKIGGGSITAALFLRRFVGDRSWAHLDIAGPARSTADRHEVNEGATGFGARLLLRYLTELR</sequence>
<proteinExistence type="inferred from homology"/>
<dbReference type="PANTHER" id="PTHR11963">
    <property type="entry name" value="LEUCINE AMINOPEPTIDASE-RELATED"/>
    <property type="match status" value="1"/>
</dbReference>
<dbReference type="CDD" id="cd00433">
    <property type="entry name" value="Peptidase_M17"/>
    <property type="match status" value="1"/>
</dbReference>
<dbReference type="InterPro" id="IPR008283">
    <property type="entry name" value="Peptidase_M17_N"/>
</dbReference>
<gene>
    <name evidence="11" type="ORF">CCO02nite_23520</name>
</gene>